<protein>
    <recommendedName>
        <fullName evidence="3">ATP-NAD kinase</fullName>
    </recommendedName>
</protein>
<dbReference type="Proteomes" id="UP000638188">
    <property type="component" value="Unassembled WGS sequence"/>
</dbReference>
<evidence type="ECO:0000313" key="2">
    <source>
        <dbReference type="Proteomes" id="UP000638188"/>
    </source>
</evidence>
<dbReference type="RefSeq" id="WP_150277239.1">
    <property type="nucleotide sequence ID" value="NZ_BMFF01000001.1"/>
</dbReference>
<dbReference type="InterPro" id="IPR039065">
    <property type="entry name" value="AcoX-like"/>
</dbReference>
<dbReference type="EMBL" id="BMFF01000001">
    <property type="protein sequence ID" value="GGC89708.1"/>
    <property type="molecule type" value="Genomic_DNA"/>
</dbReference>
<evidence type="ECO:0000313" key="1">
    <source>
        <dbReference type="EMBL" id="GGC89708.1"/>
    </source>
</evidence>
<dbReference type="InterPro" id="IPR011386">
    <property type="entry name" value="Put_ATP-NAD_kin"/>
</dbReference>
<proteinExistence type="predicted"/>
<dbReference type="InterPro" id="IPR002504">
    <property type="entry name" value="NADK"/>
</dbReference>
<keyword evidence="2" id="KW-1185">Reference proteome</keyword>
<gene>
    <name evidence="1" type="ORF">GCM10007418_06780</name>
</gene>
<dbReference type="PIRSF" id="PIRSF016907">
    <property type="entry name" value="Kin_ATP-NAD"/>
    <property type="match status" value="1"/>
</dbReference>
<dbReference type="InterPro" id="IPR016064">
    <property type="entry name" value="NAD/diacylglycerol_kinase_sf"/>
</dbReference>
<accession>A0ABQ1P2C0</accession>
<dbReference type="PANTHER" id="PTHR40697">
    <property type="entry name" value="ACETOIN CATABOLISM PROTEIN X"/>
    <property type="match status" value="1"/>
</dbReference>
<name>A0ABQ1P2C0_9GAMM</name>
<evidence type="ECO:0008006" key="3">
    <source>
        <dbReference type="Google" id="ProtNLM"/>
    </source>
</evidence>
<dbReference type="Pfam" id="PF01513">
    <property type="entry name" value="NAD_kinase"/>
    <property type="match status" value="1"/>
</dbReference>
<comment type="caution">
    <text evidence="1">The sequence shown here is derived from an EMBL/GenBank/DDBJ whole genome shotgun (WGS) entry which is preliminary data.</text>
</comment>
<organism evidence="1 2">
    <name type="scientific">Halopseudomonas salina</name>
    <dbReference type="NCBI Taxonomy" id="1323744"/>
    <lineage>
        <taxon>Bacteria</taxon>
        <taxon>Pseudomonadati</taxon>
        <taxon>Pseudomonadota</taxon>
        <taxon>Gammaproteobacteria</taxon>
        <taxon>Pseudomonadales</taxon>
        <taxon>Pseudomonadaceae</taxon>
        <taxon>Halopseudomonas</taxon>
    </lineage>
</organism>
<dbReference type="SUPFAM" id="SSF111331">
    <property type="entry name" value="NAD kinase/diacylglycerol kinase-like"/>
    <property type="match status" value="1"/>
</dbReference>
<sequence>MTEQPKQRFRIGLIINPLAGLGGQAALKGSDNVAAQALAMGVKPLAIERVRKALEVVLPHAERIEFMVAPGAMGAELVAGMGFEHQVVGSLSDGVTSAQDTMRLAEELVTQGVDLLLFAGGDGTARDICSSVPAGQLALGIPAGVKIHSGVYAVNPRAAGELVSLLVCGELVRLGEAEVRDIDEEAFRQGRVRTRHFGELAIPEEGRFVQQVKQGGRETETLVLDDIAGWLQEEDADIGWIMGPGSTNLGLLEAMGLEGTLLGVDVLRDGQLLAVDATEQTLWELLQNGGEWRILVTAIGGQGHILGRGNQQISPRVVRAVGTDNLLVVATKTKLKTLAGRPFLLDSGDAELDQELTGLRRVLSGYREEMLYPASWRA</sequence>
<dbReference type="Pfam" id="PF20143">
    <property type="entry name" value="NAD_kinase_C"/>
    <property type="match status" value="1"/>
</dbReference>
<dbReference type="PANTHER" id="PTHR40697:SF2">
    <property type="entry name" value="ATP-NAD KINASE-RELATED"/>
    <property type="match status" value="1"/>
</dbReference>
<reference evidence="2" key="1">
    <citation type="journal article" date="2019" name="Int. J. Syst. Evol. Microbiol.">
        <title>The Global Catalogue of Microorganisms (GCM) 10K type strain sequencing project: providing services to taxonomists for standard genome sequencing and annotation.</title>
        <authorList>
            <consortium name="The Broad Institute Genomics Platform"/>
            <consortium name="The Broad Institute Genome Sequencing Center for Infectious Disease"/>
            <person name="Wu L."/>
            <person name="Ma J."/>
        </authorList>
    </citation>
    <scope>NUCLEOTIDE SEQUENCE [LARGE SCALE GENOMIC DNA]</scope>
    <source>
        <strain evidence="2">CGMCC 1.12482</strain>
    </source>
</reference>